<evidence type="ECO:0000259" key="1">
    <source>
        <dbReference type="SMART" id="SM01327"/>
    </source>
</evidence>
<proteinExistence type="predicted"/>
<sequence length="292" mass="32849">MTKELSSSYTIHIKSTEEINALNKNEIISANSSEMNIAHTKTATIASIPANKKKTPQTIPTDFEHLIESHGGDTNFANLTNTRVAPRKRRSLLSNVSFAYSSDESSNSEDDEEEDDFYQLITDTAIKGKASSKSPKKPLISVNKPTVLQSTIPTKKSNWLSGLFYKQPKSLPSSTPPKPPIHKTFDPLPIPLINKTVNISNFFLSKKKQTIKPKEQKTIPAVLPKRYPIPIEQVIYEISWMKLSNTRRPLLHHVSISNMLVWYTNMVDSRQTLLYLQIPARSASPHVVTVKQ</sequence>
<name>A0A8H7RR22_9FUNG</name>
<dbReference type="EMBL" id="JAEPRC010000014">
    <property type="protein sequence ID" value="KAG2215103.1"/>
    <property type="molecule type" value="Genomic_DNA"/>
</dbReference>
<accession>A0A8H7RR22</accession>
<dbReference type="SMART" id="SM01327">
    <property type="entry name" value="Zds_C"/>
    <property type="match status" value="1"/>
</dbReference>
<keyword evidence="3" id="KW-1185">Reference proteome</keyword>
<dbReference type="InterPro" id="IPR013941">
    <property type="entry name" value="ZDS1_C"/>
</dbReference>
<dbReference type="AlphaFoldDB" id="A0A8H7RR22"/>
<reference evidence="2" key="1">
    <citation type="submission" date="2020-12" db="EMBL/GenBank/DDBJ databases">
        <title>Metabolic potential, ecology and presence of endohyphal bacteria is reflected in genomic diversity of Mucoromycotina.</title>
        <authorList>
            <person name="Muszewska A."/>
            <person name="Okrasinska A."/>
            <person name="Steczkiewicz K."/>
            <person name="Drgas O."/>
            <person name="Orlowska M."/>
            <person name="Perlinska-Lenart U."/>
            <person name="Aleksandrzak-Piekarczyk T."/>
            <person name="Szatraj K."/>
            <person name="Zielenkiewicz U."/>
            <person name="Pilsyk S."/>
            <person name="Malc E."/>
            <person name="Mieczkowski P."/>
            <person name="Kruszewska J.S."/>
            <person name="Biernat P."/>
            <person name="Pawlowska J."/>
        </authorList>
    </citation>
    <scope>NUCLEOTIDE SEQUENCE</scope>
    <source>
        <strain evidence="2">CBS 226.32</strain>
    </source>
</reference>
<gene>
    <name evidence="2" type="ORF">INT46_002935</name>
</gene>
<evidence type="ECO:0000313" key="3">
    <source>
        <dbReference type="Proteomes" id="UP000650833"/>
    </source>
</evidence>
<protein>
    <recommendedName>
        <fullName evidence="1">Protein Zds1 C-terminal domain-containing protein</fullName>
    </recommendedName>
</protein>
<dbReference type="Proteomes" id="UP000650833">
    <property type="component" value="Unassembled WGS sequence"/>
</dbReference>
<feature type="domain" description="Protein Zds1 C-terminal" evidence="1">
    <location>
        <begin position="216"/>
        <end position="268"/>
    </location>
</feature>
<organism evidence="2 3">
    <name type="scientific">Mucor plumbeus</name>
    <dbReference type="NCBI Taxonomy" id="97098"/>
    <lineage>
        <taxon>Eukaryota</taxon>
        <taxon>Fungi</taxon>
        <taxon>Fungi incertae sedis</taxon>
        <taxon>Mucoromycota</taxon>
        <taxon>Mucoromycotina</taxon>
        <taxon>Mucoromycetes</taxon>
        <taxon>Mucorales</taxon>
        <taxon>Mucorineae</taxon>
        <taxon>Mucoraceae</taxon>
        <taxon>Mucor</taxon>
    </lineage>
</organism>
<dbReference type="OrthoDB" id="5589766at2759"/>
<comment type="caution">
    <text evidence="2">The sequence shown here is derived from an EMBL/GenBank/DDBJ whole genome shotgun (WGS) entry which is preliminary data.</text>
</comment>
<evidence type="ECO:0000313" key="2">
    <source>
        <dbReference type="EMBL" id="KAG2215103.1"/>
    </source>
</evidence>
<dbReference type="Pfam" id="PF08632">
    <property type="entry name" value="Zds_C"/>
    <property type="match status" value="1"/>
</dbReference>